<dbReference type="EMBL" id="CP002160">
    <property type="protein sequence ID" value="ADL53524.1"/>
    <property type="molecule type" value="Genomic_DNA"/>
</dbReference>
<dbReference type="KEGG" id="ccb:Clocel_3856"/>
<feature type="domain" description="PucR C-terminal helix-turn-helix" evidence="1">
    <location>
        <begin position="252"/>
        <end position="308"/>
    </location>
</feature>
<dbReference type="STRING" id="573061.Clocel_3856"/>
<dbReference type="PANTHER" id="PTHR33744">
    <property type="entry name" value="CARBOHYDRATE DIACID REGULATOR"/>
    <property type="match status" value="1"/>
</dbReference>
<dbReference type="RefSeq" id="WP_010073864.1">
    <property type="nucleotide sequence ID" value="NC_014393.1"/>
</dbReference>
<sequence length="313" mass="36726">MNNFNIFLQELVTNTDIKLRLIDEEENVIFGAISDDSNEQITTFSVVLGESNIKVQIPKRFEGSQGVLKYIIESKYRELYSIKEQGFMDILEGREVSNELLTKNFSFIEKGSNVMIIDVDGNKYDALTVIKEIYKEQDVISIIFGDHIVLMGIFEDIEEHASSIIESIEADIYYDSCISYSDTIYKAKEVKKAYENCKECLMLKSRYSIKQNILSYNKLLLEKLVYFIKDDLKNELKEKLEDKFNSFDEEMLTTIEEFINYGLNISDAARRLYIHRNTLIYRLDKIKRETGYDIRNFKEATLFIIAYLIWKEK</sequence>
<accession>D9SKV2</accession>
<dbReference type="HOGENOM" id="CLU_884821_0_0_9"/>
<protein>
    <submittedName>
        <fullName evidence="2">Putative transcriptional regulator, PucR family</fullName>
    </submittedName>
</protein>
<dbReference type="AlphaFoldDB" id="D9SKV2"/>
<dbReference type="InterPro" id="IPR025736">
    <property type="entry name" value="PucR_C-HTH_dom"/>
</dbReference>
<evidence type="ECO:0000259" key="1">
    <source>
        <dbReference type="Pfam" id="PF13556"/>
    </source>
</evidence>
<dbReference type="PANTHER" id="PTHR33744:SF15">
    <property type="entry name" value="CARBOHYDRATE DIACID REGULATOR"/>
    <property type="match status" value="1"/>
</dbReference>
<dbReference type="SUPFAM" id="SSF46689">
    <property type="entry name" value="Homeodomain-like"/>
    <property type="match status" value="1"/>
</dbReference>
<dbReference type="Pfam" id="PF13556">
    <property type="entry name" value="HTH_30"/>
    <property type="match status" value="1"/>
</dbReference>
<dbReference type="InterPro" id="IPR051448">
    <property type="entry name" value="CdaR-like_regulators"/>
</dbReference>
<dbReference type="Gene3D" id="1.10.10.2840">
    <property type="entry name" value="PucR C-terminal helix-turn-helix domain"/>
    <property type="match status" value="1"/>
</dbReference>
<name>D9SKV2_CLOC7</name>
<keyword evidence="3" id="KW-1185">Reference proteome</keyword>
<dbReference type="InterPro" id="IPR042070">
    <property type="entry name" value="PucR_C-HTH_sf"/>
</dbReference>
<dbReference type="InterPro" id="IPR009057">
    <property type="entry name" value="Homeodomain-like_sf"/>
</dbReference>
<organism evidence="2 3">
    <name type="scientific">Clostridium cellulovorans (strain ATCC 35296 / DSM 3052 / OCM 3 / 743B)</name>
    <dbReference type="NCBI Taxonomy" id="573061"/>
    <lineage>
        <taxon>Bacteria</taxon>
        <taxon>Bacillati</taxon>
        <taxon>Bacillota</taxon>
        <taxon>Clostridia</taxon>
        <taxon>Eubacteriales</taxon>
        <taxon>Clostridiaceae</taxon>
        <taxon>Clostridium</taxon>
    </lineage>
</organism>
<evidence type="ECO:0000313" key="3">
    <source>
        <dbReference type="Proteomes" id="UP000002730"/>
    </source>
</evidence>
<dbReference type="Proteomes" id="UP000002730">
    <property type="component" value="Chromosome"/>
</dbReference>
<evidence type="ECO:0000313" key="2">
    <source>
        <dbReference type="EMBL" id="ADL53524.1"/>
    </source>
</evidence>
<dbReference type="OrthoDB" id="9792148at2"/>
<gene>
    <name evidence="2" type="ordered locus">Clocel_3856</name>
</gene>
<dbReference type="eggNOG" id="COG2508">
    <property type="taxonomic scope" value="Bacteria"/>
</dbReference>
<proteinExistence type="predicted"/>
<reference evidence="2 3" key="1">
    <citation type="submission" date="2010-08" db="EMBL/GenBank/DDBJ databases">
        <title>Complete sequence of Clostridium cellulovorans 743B.</title>
        <authorList>
            <consortium name="US DOE Joint Genome Institute"/>
            <person name="Lucas S."/>
            <person name="Copeland A."/>
            <person name="Lapidus A."/>
            <person name="Cheng J.-F."/>
            <person name="Bruce D."/>
            <person name="Goodwin L."/>
            <person name="Pitluck S."/>
            <person name="Chertkov O."/>
            <person name="Detter J.C."/>
            <person name="Han C."/>
            <person name="Tapia R."/>
            <person name="Land M."/>
            <person name="Hauser L."/>
            <person name="Chang Y.-J."/>
            <person name="Jeffries C."/>
            <person name="Kyrpides N."/>
            <person name="Ivanova N."/>
            <person name="Mikhailova N."/>
            <person name="Hemme C.L."/>
            <person name="Woyke T."/>
        </authorList>
    </citation>
    <scope>NUCLEOTIDE SEQUENCE [LARGE SCALE GENOMIC DNA]</scope>
    <source>
        <strain evidence="3">ATCC 35296 / DSM 3052 / OCM 3 / 743B</strain>
    </source>
</reference>